<dbReference type="GO" id="GO:1990663">
    <property type="term" value="F:dihydroorotate dehydrogenase (fumarate) activity"/>
    <property type="evidence" value="ECO:0007669"/>
    <property type="project" value="UniProtKB-EC"/>
</dbReference>
<feature type="binding site" evidence="11">
    <location>
        <position position="143"/>
    </location>
    <ligand>
        <name>FMN</name>
        <dbReference type="ChEBI" id="CHEBI:58210"/>
    </ligand>
</feature>
<dbReference type="UniPathway" id="UPA00070"/>
<comment type="similarity">
    <text evidence="4 11">Belongs to the dihydroorotate dehydrogenase family. Type 1 subfamily.</text>
</comment>
<keyword evidence="14" id="KW-1185">Reference proteome</keyword>
<evidence type="ECO:0000313" key="14">
    <source>
        <dbReference type="Proteomes" id="UP000051166"/>
    </source>
</evidence>
<feature type="binding site" evidence="11">
    <location>
        <begin position="59"/>
        <end position="60"/>
    </location>
    <ligand>
        <name>FMN</name>
        <dbReference type="ChEBI" id="CHEBI:58210"/>
    </ligand>
</feature>
<comment type="subunit">
    <text evidence="5">Homodimer.</text>
</comment>
<evidence type="ECO:0000256" key="8">
    <source>
        <dbReference type="ARBA" id="ARBA00022643"/>
    </source>
</evidence>
<comment type="subcellular location">
    <subcellularLocation>
        <location evidence="2 11">Cytoplasm</location>
    </subcellularLocation>
</comment>
<organism evidence="13 14">
    <name type="scientific">Liquorilactobacillus satsumensis DSM 16230 = JCM 12392</name>
    <dbReference type="NCBI Taxonomy" id="1423801"/>
    <lineage>
        <taxon>Bacteria</taxon>
        <taxon>Bacillati</taxon>
        <taxon>Bacillota</taxon>
        <taxon>Bacilli</taxon>
        <taxon>Lactobacillales</taxon>
        <taxon>Lactobacillaceae</taxon>
        <taxon>Liquorilactobacillus</taxon>
    </lineage>
</organism>
<feature type="binding site" evidence="11">
    <location>
        <position position="143"/>
    </location>
    <ligand>
        <name>substrate</name>
    </ligand>
</feature>
<proteinExistence type="inferred from homology"/>
<evidence type="ECO:0000256" key="11">
    <source>
        <dbReference type="HAMAP-Rule" id="MF_00224"/>
    </source>
</evidence>
<feature type="binding site" evidence="11">
    <location>
        <position position="234"/>
    </location>
    <ligand>
        <name>FMN</name>
        <dbReference type="ChEBI" id="CHEBI:58210"/>
    </ligand>
</feature>
<comment type="catalytic activity">
    <reaction evidence="11">
        <text>(S)-dihydroorotate + A = orotate + AH2</text>
        <dbReference type="Rhea" id="RHEA:18073"/>
        <dbReference type="ChEBI" id="CHEBI:13193"/>
        <dbReference type="ChEBI" id="CHEBI:17499"/>
        <dbReference type="ChEBI" id="CHEBI:30839"/>
        <dbReference type="ChEBI" id="CHEBI:30864"/>
    </reaction>
</comment>
<feature type="binding site" evidence="11">
    <location>
        <position position="59"/>
    </location>
    <ligand>
        <name>substrate</name>
    </ligand>
</feature>
<dbReference type="PATRIC" id="fig|1423801.4.peg.2594"/>
<dbReference type="GO" id="GO:0044205">
    <property type="term" value="P:'de novo' UMP biosynthetic process"/>
    <property type="evidence" value="ECO:0007669"/>
    <property type="project" value="UniProtKB-UniRule"/>
</dbReference>
<feature type="binding site" evidence="11">
    <location>
        <position position="208"/>
    </location>
    <ligand>
        <name>FMN</name>
        <dbReference type="ChEBI" id="CHEBI:58210"/>
    </ligand>
</feature>
<accession>A0A0R1V345</accession>
<dbReference type="InterPro" id="IPR049622">
    <property type="entry name" value="Dihydroorotate_DH_I"/>
</dbReference>
<evidence type="ECO:0000256" key="6">
    <source>
        <dbReference type="ARBA" id="ARBA00022490"/>
    </source>
</evidence>
<name>A0A0R1V345_9LACO</name>
<dbReference type="NCBIfam" id="TIGR01037">
    <property type="entry name" value="pyrD_sub1_fam"/>
    <property type="match status" value="1"/>
</dbReference>
<dbReference type="AlphaFoldDB" id="A0A0R1V345"/>
<dbReference type="GO" id="GO:0006207">
    <property type="term" value="P:'de novo' pyrimidine nucleobase biosynthetic process"/>
    <property type="evidence" value="ECO:0007669"/>
    <property type="project" value="TreeGrafter"/>
</dbReference>
<comment type="catalytic activity">
    <reaction evidence="1">
        <text>(S)-dihydroorotate + fumarate = orotate + succinate</text>
        <dbReference type="Rhea" id="RHEA:30059"/>
        <dbReference type="ChEBI" id="CHEBI:29806"/>
        <dbReference type="ChEBI" id="CHEBI:30031"/>
        <dbReference type="ChEBI" id="CHEBI:30839"/>
        <dbReference type="ChEBI" id="CHEBI:30864"/>
        <dbReference type="EC" id="1.3.98.1"/>
    </reaction>
</comment>
<feature type="binding site" evidence="11">
    <location>
        <begin position="260"/>
        <end position="261"/>
    </location>
    <ligand>
        <name>FMN</name>
        <dbReference type="ChEBI" id="CHEBI:58210"/>
    </ligand>
</feature>
<keyword evidence="10 11" id="KW-0560">Oxidoreductase</keyword>
<keyword evidence="7 11" id="KW-0285">Flavoprotein</keyword>
<dbReference type="InterPro" id="IPR050074">
    <property type="entry name" value="DHO_dehydrogenase"/>
</dbReference>
<feature type="binding site" evidence="11">
    <location>
        <begin position="282"/>
        <end position="283"/>
    </location>
    <ligand>
        <name>FMN</name>
        <dbReference type="ChEBI" id="CHEBI:58210"/>
    </ligand>
</feature>
<dbReference type="GO" id="GO:0005737">
    <property type="term" value="C:cytoplasm"/>
    <property type="evidence" value="ECO:0007669"/>
    <property type="project" value="UniProtKB-SubCell"/>
</dbReference>
<comment type="caution">
    <text evidence="11">Lacks conserved residue(s) required for the propagation of feature annotation.</text>
</comment>
<evidence type="ECO:0000256" key="1">
    <source>
        <dbReference type="ARBA" id="ARBA00001694"/>
    </source>
</evidence>
<evidence type="ECO:0000256" key="5">
    <source>
        <dbReference type="ARBA" id="ARBA00011738"/>
    </source>
</evidence>
<dbReference type="Pfam" id="PF01180">
    <property type="entry name" value="DHO_dh"/>
    <property type="match status" value="1"/>
</dbReference>
<feature type="binding site" evidence="11">
    <location>
        <position position="34"/>
    </location>
    <ligand>
        <name>FMN</name>
        <dbReference type="ChEBI" id="CHEBI:58210"/>
    </ligand>
</feature>
<dbReference type="EC" id="1.3.-.-" evidence="11"/>
<dbReference type="Gene3D" id="3.20.20.70">
    <property type="entry name" value="Aldolase class I"/>
    <property type="match status" value="1"/>
</dbReference>
<feature type="active site" description="Nucleophile" evidence="11">
    <location>
        <position position="146"/>
    </location>
</feature>
<keyword evidence="8 11" id="KW-0288">FMN</keyword>
<dbReference type="SUPFAM" id="SSF51395">
    <property type="entry name" value="FMN-linked oxidoreductases"/>
    <property type="match status" value="1"/>
</dbReference>
<dbReference type="InterPro" id="IPR024920">
    <property type="entry name" value="Dihydroorotate_DH_1"/>
</dbReference>
<dbReference type="InterPro" id="IPR012135">
    <property type="entry name" value="Dihydroorotate_DH_1_2"/>
</dbReference>
<evidence type="ECO:0000256" key="9">
    <source>
        <dbReference type="ARBA" id="ARBA00022975"/>
    </source>
</evidence>
<dbReference type="PANTHER" id="PTHR48109">
    <property type="entry name" value="DIHYDROOROTATE DEHYDROGENASE (QUINONE), MITOCHONDRIAL-RELATED"/>
    <property type="match status" value="1"/>
</dbReference>
<dbReference type="InterPro" id="IPR005720">
    <property type="entry name" value="Dihydroorotate_DH_cat"/>
</dbReference>
<evidence type="ECO:0000313" key="13">
    <source>
        <dbReference type="EMBL" id="KRL99996.1"/>
    </source>
</evidence>
<feature type="binding site" evidence="11">
    <location>
        <position position="182"/>
    </location>
    <ligand>
        <name>FMN</name>
        <dbReference type="ChEBI" id="CHEBI:58210"/>
    </ligand>
</feature>
<dbReference type="CDD" id="cd04740">
    <property type="entry name" value="DHOD_1B_like"/>
    <property type="match status" value="1"/>
</dbReference>
<dbReference type="STRING" id="1423801.FD50_GL002535"/>
<evidence type="ECO:0000256" key="2">
    <source>
        <dbReference type="ARBA" id="ARBA00004496"/>
    </source>
</evidence>
<keyword evidence="9 11" id="KW-0665">Pyrimidine biosynthesis</keyword>
<protein>
    <recommendedName>
        <fullName evidence="11">Dihydroorotate dehydrogenase</fullName>
        <shortName evidence="11">DHOD</shortName>
        <shortName evidence="11">DHODase</shortName>
        <shortName evidence="11">DHOdehase</shortName>
        <ecNumber evidence="11">1.3.-.-</ecNumber>
    </recommendedName>
</protein>
<dbReference type="Proteomes" id="UP000051166">
    <property type="component" value="Unassembled WGS sequence"/>
</dbReference>
<feature type="domain" description="Dihydroorotate dehydrogenase catalytic" evidence="12">
    <location>
        <begin position="17"/>
        <end position="303"/>
    </location>
</feature>
<evidence type="ECO:0000259" key="12">
    <source>
        <dbReference type="Pfam" id="PF01180"/>
    </source>
</evidence>
<sequence>MLVLKDGGFEMTVNERLAVELPGLKLKNPVMPASGCFGFGDNRAAQLYDLNKLGAVVIKSVTLEARNGNPAPQIVMAGQNVLNAVGLKNPGLKVILAEKLPALRQKYPELPLVASVAGASVDEYVEVARQLAASGMVNALELNISCPNVHEGGMQFGTNPQTVCTLTEAVKKVIGEVPLYVKLSPNVTDIVVLAQAAAAGGADGLSMINTLLGMKFDLKTRQPALGNVTGGLSGPGIKPIAVRMIYQVSQAVALPIIALGGIETAADIIEMYLAGASAVGIGTAHFNSPTACLDLIEELPRELDKLGISSLQALIEEVRSTR</sequence>
<gene>
    <name evidence="11" type="primary">pyrD</name>
    <name evidence="13" type="ORF">FD50_GL002535</name>
</gene>
<dbReference type="NCBIfam" id="NF005574">
    <property type="entry name" value="PRK07259.1"/>
    <property type="match status" value="1"/>
</dbReference>
<evidence type="ECO:0000256" key="3">
    <source>
        <dbReference type="ARBA" id="ARBA00004725"/>
    </source>
</evidence>
<comment type="pathway">
    <text evidence="3 11">Pyrimidine metabolism; UMP biosynthesis via de novo pathway.</text>
</comment>
<comment type="caution">
    <text evidence="13">The sequence shown here is derived from an EMBL/GenBank/DDBJ whole genome shotgun (WGS) entry which is preliminary data.</text>
</comment>
<evidence type="ECO:0000256" key="10">
    <source>
        <dbReference type="ARBA" id="ARBA00023002"/>
    </source>
</evidence>
<comment type="cofactor">
    <cofactor evidence="11">
        <name>FMN</name>
        <dbReference type="ChEBI" id="CHEBI:58210"/>
    </cofactor>
    <text evidence="11">Binds 1 FMN per subunit.</text>
</comment>
<evidence type="ECO:0000256" key="4">
    <source>
        <dbReference type="ARBA" id="ARBA00008008"/>
    </source>
</evidence>
<evidence type="ECO:0000256" key="7">
    <source>
        <dbReference type="ARBA" id="ARBA00022630"/>
    </source>
</evidence>
<dbReference type="PIRSF" id="PIRSF000164">
    <property type="entry name" value="DHO_oxidase"/>
    <property type="match status" value="1"/>
</dbReference>
<dbReference type="HAMAP" id="MF_00224">
    <property type="entry name" value="DHO_dh_type1"/>
    <property type="match status" value="1"/>
</dbReference>
<dbReference type="InterPro" id="IPR033888">
    <property type="entry name" value="DHOD_1B"/>
</dbReference>
<comment type="function">
    <text evidence="11">Catalyzes the conversion of dihydroorotate to orotate.</text>
</comment>
<reference evidence="13 14" key="1">
    <citation type="journal article" date="2015" name="Genome Announc.">
        <title>Expanding the biotechnology potential of lactobacilli through comparative genomics of 213 strains and associated genera.</title>
        <authorList>
            <person name="Sun Z."/>
            <person name="Harris H.M."/>
            <person name="McCann A."/>
            <person name="Guo C."/>
            <person name="Argimon S."/>
            <person name="Zhang W."/>
            <person name="Yang X."/>
            <person name="Jeffery I.B."/>
            <person name="Cooney J.C."/>
            <person name="Kagawa T.F."/>
            <person name="Liu W."/>
            <person name="Song Y."/>
            <person name="Salvetti E."/>
            <person name="Wrobel A."/>
            <person name="Rasinkangas P."/>
            <person name="Parkhill J."/>
            <person name="Rea M.C."/>
            <person name="O'Sullivan O."/>
            <person name="Ritari J."/>
            <person name="Douillard F.P."/>
            <person name="Paul Ross R."/>
            <person name="Yang R."/>
            <person name="Briner A.E."/>
            <person name="Felis G.E."/>
            <person name="de Vos W.M."/>
            <person name="Barrangou R."/>
            <person name="Klaenhammer T.R."/>
            <person name="Caufield P.W."/>
            <person name="Cui Y."/>
            <person name="Zhang H."/>
            <person name="O'Toole P.W."/>
        </authorList>
    </citation>
    <scope>NUCLEOTIDE SEQUENCE [LARGE SCALE GENOMIC DNA]</scope>
    <source>
        <strain evidence="13 14">DSM 16230</strain>
    </source>
</reference>
<keyword evidence="6 11" id="KW-0963">Cytoplasm</keyword>
<dbReference type="FunFam" id="3.20.20.70:FF:000027">
    <property type="entry name" value="Dihydropyrimidine dehydrogenase [NADP(+)]"/>
    <property type="match status" value="1"/>
</dbReference>
<dbReference type="InterPro" id="IPR013785">
    <property type="entry name" value="Aldolase_TIM"/>
</dbReference>
<feature type="binding site" evidence="11">
    <location>
        <begin position="209"/>
        <end position="210"/>
    </location>
    <ligand>
        <name>substrate</name>
    </ligand>
</feature>
<dbReference type="EMBL" id="AZFQ01000019">
    <property type="protein sequence ID" value="KRL99996.1"/>
    <property type="molecule type" value="Genomic_DNA"/>
</dbReference>
<feature type="binding site" evidence="11">
    <location>
        <begin position="83"/>
        <end position="87"/>
    </location>
    <ligand>
        <name>substrate</name>
    </ligand>
</feature>
<dbReference type="PANTHER" id="PTHR48109:SF1">
    <property type="entry name" value="DIHYDROOROTATE DEHYDROGENASE (FUMARATE)"/>
    <property type="match status" value="1"/>
</dbReference>